<dbReference type="InterPro" id="IPR005467">
    <property type="entry name" value="His_kinase_dom"/>
</dbReference>
<keyword evidence="10" id="KW-0418">Kinase</keyword>
<organism evidence="18 19">
    <name type="scientific">Candidatus Muproteobacteria bacterium RBG_16_60_9</name>
    <dbReference type="NCBI Taxonomy" id="1817755"/>
    <lineage>
        <taxon>Bacteria</taxon>
        <taxon>Pseudomonadati</taxon>
        <taxon>Pseudomonadota</taxon>
        <taxon>Candidatus Muproteobacteria</taxon>
    </lineage>
</organism>
<dbReference type="SMART" id="SM00304">
    <property type="entry name" value="HAMP"/>
    <property type="match status" value="1"/>
</dbReference>
<keyword evidence="7" id="KW-0808">Transferase</keyword>
<evidence type="ECO:0000259" key="17">
    <source>
        <dbReference type="PROSITE" id="PS50885"/>
    </source>
</evidence>
<dbReference type="GO" id="GO:0005524">
    <property type="term" value="F:ATP binding"/>
    <property type="evidence" value="ECO:0007669"/>
    <property type="project" value="UniProtKB-KW"/>
</dbReference>
<reference evidence="18 19" key="1">
    <citation type="journal article" date="2016" name="Nat. Commun.">
        <title>Thousands of microbial genomes shed light on interconnected biogeochemical processes in an aquifer system.</title>
        <authorList>
            <person name="Anantharaman K."/>
            <person name="Brown C.T."/>
            <person name="Hug L.A."/>
            <person name="Sharon I."/>
            <person name="Castelle C.J."/>
            <person name="Probst A.J."/>
            <person name="Thomas B.C."/>
            <person name="Singh A."/>
            <person name="Wilkins M.J."/>
            <person name="Karaoz U."/>
            <person name="Brodie E.L."/>
            <person name="Williams K.H."/>
            <person name="Hubbard S.S."/>
            <person name="Banfield J.F."/>
        </authorList>
    </citation>
    <scope>NUCLEOTIDE SEQUENCE [LARGE SCALE GENOMIC DNA]</scope>
</reference>
<dbReference type="InterPro" id="IPR003661">
    <property type="entry name" value="HisK_dim/P_dom"/>
</dbReference>
<comment type="catalytic activity">
    <reaction evidence="1">
        <text>ATP + protein L-histidine = ADP + protein N-phospho-L-histidine.</text>
        <dbReference type="EC" id="2.7.13.3"/>
    </reaction>
</comment>
<comment type="caution">
    <text evidence="18">The sequence shown here is derived from an EMBL/GenBank/DDBJ whole genome shotgun (WGS) entry which is preliminary data.</text>
</comment>
<feature type="non-terminal residue" evidence="18">
    <location>
        <position position="461"/>
    </location>
</feature>
<dbReference type="GO" id="GO:0005886">
    <property type="term" value="C:plasma membrane"/>
    <property type="evidence" value="ECO:0007669"/>
    <property type="project" value="UniProtKB-SubCell"/>
</dbReference>
<dbReference type="AlphaFoldDB" id="A0A1F6VCT4"/>
<sequence length="461" mass="49623">MIRVLPSTLTGRLALILLGGLLAAQLLGAAILLSDRASAIYETSGMHAAQRIGGIVHLLDTLNAEQRRLILPALSTGGFRVALTQPPKTETSLDDESIPSTRLHAMLRNALGADRALRVAVLASGAEFTEGPMTPRGPHAGMMMQHAPPFGGMPLGGAFSVRTQLLDGQWVSIAQRLPDESFAWPRKILVTLGVLLVSVIVLSLIAVRLVTRPLAVLGRAAEDLGRDIERPPLIESGSAEVRRTAKAFNTMQARLVRFLRDRAQMLAAVSHDLKTPITRLRLRAELIDDPALKEKVVHDLEEMEGMTRAALDFLRNASAHEAAQPLDVNALLESLQADAESMGREVQIEGAAAAPYPARPLALRRCVGNLIDNAVRYGKRARLRVRDDAQRLEIVVADDGPGIPADKLEQVFEPFFRLDISRSRESGGAGLGLSIARDIARAHGGSLELRNGSQGGLEAAL</sequence>
<dbReference type="Proteomes" id="UP000179076">
    <property type="component" value="Unassembled WGS sequence"/>
</dbReference>
<dbReference type="Gene3D" id="1.10.287.130">
    <property type="match status" value="1"/>
</dbReference>
<dbReference type="PANTHER" id="PTHR44936:SF5">
    <property type="entry name" value="SENSOR HISTIDINE KINASE ENVZ"/>
    <property type="match status" value="1"/>
</dbReference>
<evidence type="ECO:0000256" key="1">
    <source>
        <dbReference type="ARBA" id="ARBA00000085"/>
    </source>
</evidence>
<dbReference type="InterPro" id="IPR036097">
    <property type="entry name" value="HisK_dim/P_sf"/>
</dbReference>
<dbReference type="InterPro" id="IPR003594">
    <property type="entry name" value="HATPase_dom"/>
</dbReference>
<evidence type="ECO:0000256" key="15">
    <source>
        <dbReference type="SAM" id="Phobius"/>
    </source>
</evidence>
<dbReference type="PRINTS" id="PR00344">
    <property type="entry name" value="BCTRLSENSOR"/>
</dbReference>
<keyword evidence="5" id="KW-0997">Cell inner membrane</keyword>
<evidence type="ECO:0000256" key="11">
    <source>
        <dbReference type="ARBA" id="ARBA00022840"/>
    </source>
</evidence>
<keyword evidence="13" id="KW-0902">Two-component regulatory system</keyword>
<evidence type="ECO:0000256" key="6">
    <source>
        <dbReference type="ARBA" id="ARBA00022553"/>
    </source>
</evidence>
<dbReference type="SUPFAM" id="SSF47384">
    <property type="entry name" value="Homodimeric domain of signal transducing histidine kinase"/>
    <property type="match status" value="1"/>
</dbReference>
<feature type="domain" description="HAMP" evidence="17">
    <location>
        <begin position="208"/>
        <end position="260"/>
    </location>
</feature>
<evidence type="ECO:0000256" key="7">
    <source>
        <dbReference type="ARBA" id="ARBA00022679"/>
    </source>
</evidence>
<keyword evidence="11" id="KW-0067">ATP-binding</keyword>
<evidence type="ECO:0000256" key="2">
    <source>
        <dbReference type="ARBA" id="ARBA00004429"/>
    </source>
</evidence>
<dbReference type="CDD" id="cd00082">
    <property type="entry name" value="HisKA"/>
    <property type="match status" value="1"/>
</dbReference>
<evidence type="ECO:0000256" key="8">
    <source>
        <dbReference type="ARBA" id="ARBA00022692"/>
    </source>
</evidence>
<dbReference type="InterPro" id="IPR003660">
    <property type="entry name" value="HAMP_dom"/>
</dbReference>
<feature type="domain" description="Histidine kinase" evidence="16">
    <location>
        <begin position="268"/>
        <end position="461"/>
    </location>
</feature>
<dbReference type="GO" id="GO:0000155">
    <property type="term" value="F:phosphorelay sensor kinase activity"/>
    <property type="evidence" value="ECO:0007669"/>
    <property type="project" value="InterPro"/>
</dbReference>
<evidence type="ECO:0000256" key="10">
    <source>
        <dbReference type="ARBA" id="ARBA00022777"/>
    </source>
</evidence>
<evidence type="ECO:0000256" key="14">
    <source>
        <dbReference type="ARBA" id="ARBA00023136"/>
    </source>
</evidence>
<keyword evidence="14 15" id="KW-0472">Membrane</keyword>
<dbReference type="Pfam" id="PF00672">
    <property type="entry name" value="HAMP"/>
    <property type="match status" value="1"/>
</dbReference>
<keyword evidence="8 15" id="KW-0812">Transmembrane</keyword>
<dbReference type="Gene3D" id="3.30.565.10">
    <property type="entry name" value="Histidine kinase-like ATPase, C-terminal domain"/>
    <property type="match status" value="1"/>
</dbReference>
<dbReference type="InterPro" id="IPR004358">
    <property type="entry name" value="Sig_transdc_His_kin-like_C"/>
</dbReference>
<dbReference type="InterPro" id="IPR050980">
    <property type="entry name" value="2C_sensor_his_kinase"/>
</dbReference>
<evidence type="ECO:0000256" key="3">
    <source>
        <dbReference type="ARBA" id="ARBA00012438"/>
    </source>
</evidence>
<evidence type="ECO:0000256" key="4">
    <source>
        <dbReference type="ARBA" id="ARBA00022475"/>
    </source>
</evidence>
<evidence type="ECO:0000256" key="12">
    <source>
        <dbReference type="ARBA" id="ARBA00022989"/>
    </source>
</evidence>
<evidence type="ECO:0000256" key="13">
    <source>
        <dbReference type="ARBA" id="ARBA00023012"/>
    </source>
</evidence>
<evidence type="ECO:0000313" key="19">
    <source>
        <dbReference type="Proteomes" id="UP000179076"/>
    </source>
</evidence>
<dbReference type="EC" id="2.7.13.3" evidence="3"/>
<dbReference type="SMART" id="SM00387">
    <property type="entry name" value="HATPase_c"/>
    <property type="match status" value="1"/>
</dbReference>
<gene>
    <name evidence="18" type="ORF">A2W18_08830</name>
</gene>
<dbReference type="SMART" id="SM00388">
    <property type="entry name" value="HisKA"/>
    <property type="match status" value="1"/>
</dbReference>
<keyword evidence="6" id="KW-0597">Phosphoprotein</keyword>
<protein>
    <recommendedName>
        <fullName evidence="3">histidine kinase</fullName>
        <ecNumber evidence="3">2.7.13.3</ecNumber>
    </recommendedName>
</protein>
<dbReference type="InterPro" id="IPR036890">
    <property type="entry name" value="HATPase_C_sf"/>
</dbReference>
<proteinExistence type="predicted"/>
<keyword evidence="12 15" id="KW-1133">Transmembrane helix</keyword>
<evidence type="ECO:0000259" key="16">
    <source>
        <dbReference type="PROSITE" id="PS50109"/>
    </source>
</evidence>
<dbReference type="EMBL" id="MFSP01000062">
    <property type="protein sequence ID" value="OGI67369.1"/>
    <property type="molecule type" value="Genomic_DNA"/>
</dbReference>
<dbReference type="PROSITE" id="PS50109">
    <property type="entry name" value="HIS_KIN"/>
    <property type="match status" value="1"/>
</dbReference>
<evidence type="ECO:0000256" key="9">
    <source>
        <dbReference type="ARBA" id="ARBA00022741"/>
    </source>
</evidence>
<dbReference type="Pfam" id="PF02518">
    <property type="entry name" value="HATPase_c"/>
    <property type="match status" value="1"/>
</dbReference>
<comment type="subcellular location">
    <subcellularLocation>
        <location evidence="2">Cell inner membrane</location>
        <topology evidence="2">Multi-pass membrane protein</topology>
    </subcellularLocation>
</comment>
<dbReference type="PROSITE" id="PS50885">
    <property type="entry name" value="HAMP"/>
    <property type="match status" value="1"/>
</dbReference>
<dbReference type="Pfam" id="PF00512">
    <property type="entry name" value="HisKA"/>
    <property type="match status" value="1"/>
</dbReference>
<keyword evidence="4" id="KW-1003">Cell membrane</keyword>
<evidence type="ECO:0000313" key="18">
    <source>
        <dbReference type="EMBL" id="OGI67369.1"/>
    </source>
</evidence>
<dbReference type="CDD" id="cd00075">
    <property type="entry name" value="HATPase"/>
    <property type="match status" value="1"/>
</dbReference>
<evidence type="ECO:0000256" key="5">
    <source>
        <dbReference type="ARBA" id="ARBA00022519"/>
    </source>
</evidence>
<accession>A0A1F6VCT4</accession>
<dbReference type="PANTHER" id="PTHR44936">
    <property type="entry name" value="SENSOR PROTEIN CREC"/>
    <property type="match status" value="1"/>
</dbReference>
<dbReference type="SUPFAM" id="SSF55874">
    <property type="entry name" value="ATPase domain of HSP90 chaperone/DNA topoisomerase II/histidine kinase"/>
    <property type="match status" value="1"/>
</dbReference>
<feature type="transmembrane region" description="Helical" evidence="15">
    <location>
        <begin position="188"/>
        <end position="210"/>
    </location>
</feature>
<name>A0A1F6VCT4_9PROT</name>
<keyword evidence="9" id="KW-0547">Nucleotide-binding</keyword>